<proteinExistence type="predicted"/>
<dbReference type="Proteomes" id="UP001215598">
    <property type="component" value="Unassembled WGS sequence"/>
</dbReference>
<evidence type="ECO:0000313" key="1">
    <source>
        <dbReference type="EMBL" id="KAJ7765701.1"/>
    </source>
</evidence>
<name>A0AAD7NL41_9AGAR</name>
<comment type="caution">
    <text evidence="1">The sequence shown here is derived from an EMBL/GenBank/DDBJ whole genome shotgun (WGS) entry which is preliminary data.</text>
</comment>
<organism evidence="1 2">
    <name type="scientific">Mycena metata</name>
    <dbReference type="NCBI Taxonomy" id="1033252"/>
    <lineage>
        <taxon>Eukaryota</taxon>
        <taxon>Fungi</taxon>
        <taxon>Dikarya</taxon>
        <taxon>Basidiomycota</taxon>
        <taxon>Agaricomycotina</taxon>
        <taxon>Agaricomycetes</taxon>
        <taxon>Agaricomycetidae</taxon>
        <taxon>Agaricales</taxon>
        <taxon>Marasmiineae</taxon>
        <taxon>Mycenaceae</taxon>
        <taxon>Mycena</taxon>
    </lineage>
</organism>
<gene>
    <name evidence="1" type="ORF">B0H16DRAFT_1883129</name>
</gene>
<reference evidence="1" key="1">
    <citation type="submission" date="2023-03" db="EMBL/GenBank/DDBJ databases">
        <title>Massive genome expansion in bonnet fungi (Mycena s.s.) driven by repeated elements and novel gene families across ecological guilds.</title>
        <authorList>
            <consortium name="Lawrence Berkeley National Laboratory"/>
            <person name="Harder C.B."/>
            <person name="Miyauchi S."/>
            <person name="Viragh M."/>
            <person name="Kuo A."/>
            <person name="Thoen E."/>
            <person name="Andreopoulos B."/>
            <person name="Lu D."/>
            <person name="Skrede I."/>
            <person name="Drula E."/>
            <person name="Henrissat B."/>
            <person name="Morin E."/>
            <person name="Kohler A."/>
            <person name="Barry K."/>
            <person name="LaButti K."/>
            <person name="Morin E."/>
            <person name="Salamov A."/>
            <person name="Lipzen A."/>
            <person name="Mereny Z."/>
            <person name="Hegedus B."/>
            <person name="Baldrian P."/>
            <person name="Stursova M."/>
            <person name="Weitz H."/>
            <person name="Taylor A."/>
            <person name="Grigoriev I.V."/>
            <person name="Nagy L.G."/>
            <person name="Martin F."/>
            <person name="Kauserud H."/>
        </authorList>
    </citation>
    <scope>NUCLEOTIDE SEQUENCE</scope>
    <source>
        <strain evidence="1">CBHHK182m</strain>
    </source>
</reference>
<protein>
    <submittedName>
        <fullName evidence="1">Uncharacterized protein</fullName>
    </submittedName>
</protein>
<dbReference type="AlphaFoldDB" id="A0AAD7NL41"/>
<feature type="non-terminal residue" evidence="1">
    <location>
        <position position="310"/>
    </location>
</feature>
<dbReference type="EMBL" id="JARKIB010000025">
    <property type="protein sequence ID" value="KAJ7765701.1"/>
    <property type="molecule type" value="Genomic_DNA"/>
</dbReference>
<sequence>MSLSTSASKSWSHDRVDLIIGVIFRFLAQLPQFDEDWSAIEQEALRYTKNAVLLKSTPFTECSTAQIDQLAPATRTRLRPLGIPIPQETQLPAASHTLANLLFSDAIFEGAAVALQSSRAWIETSRHVLTIFKQEASSRTINDQILISASTIAQNLIIRFPELDEALRIRHGLADERGMVEVGDSTHEVYSWVTVHQGVDIPPQLVAPGVLLHGKLDSVAGIMAASMVDEDLNAGRRLLNGNANLNPSNFANITEAKSLAIITKPAYNQAYGQGVAICIYAKKNSVINIVTNGLLWSFIQVRDPLQSLNT</sequence>
<evidence type="ECO:0000313" key="2">
    <source>
        <dbReference type="Proteomes" id="UP001215598"/>
    </source>
</evidence>
<keyword evidence="2" id="KW-1185">Reference proteome</keyword>
<accession>A0AAD7NL41</accession>